<evidence type="ECO:0000256" key="2">
    <source>
        <dbReference type="SAM" id="MobiDB-lite"/>
    </source>
</evidence>
<dbReference type="Gene3D" id="2.30.180.10">
    <property type="entry name" value="FAS1 domain"/>
    <property type="match status" value="1"/>
</dbReference>
<comment type="caution">
    <text evidence="4">The sequence shown here is derived from an EMBL/GenBank/DDBJ whole genome shotgun (WGS) entry which is preliminary data.</text>
</comment>
<organism evidence="4 5">
    <name type="scientific">Macleaya cordata</name>
    <name type="common">Five-seeded plume-poppy</name>
    <name type="synonym">Bocconia cordata</name>
    <dbReference type="NCBI Taxonomy" id="56857"/>
    <lineage>
        <taxon>Eukaryota</taxon>
        <taxon>Viridiplantae</taxon>
        <taxon>Streptophyta</taxon>
        <taxon>Embryophyta</taxon>
        <taxon>Tracheophyta</taxon>
        <taxon>Spermatophyta</taxon>
        <taxon>Magnoliopsida</taxon>
        <taxon>Ranunculales</taxon>
        <taxon>Papaveraceae</taxon>
        <taxon>Papaveroideae</taxon>
        <taxon>Macleaya</taxon>
    </lineage>
</organism>
<dbReference type="InterPro" id="IPR000782">
    <property type="entry name" value="FAS1_domain"/>
</dbReference>
<dbReference type="STRING" id="56857.A0A200QHV7"/>
<evidence type="ECO:0000313" key="5">
    <source>
        <dbReference type="Proteomes" id="UP000195402"/>
    </source>
</evidence>
<dbReference type="AlphaFoldDB" id="A0A200QHV7"/>
<sequence>MATAPSSNPHTTIKLNRASDQQLRNIIEALMGTQDFSNWAVVLSTTDPSTFPLTATLFIPSDNALSNITPTEFRQFHPSIFAYHIIPQQLNFSLLKTFKIGSRIPTLLPNNTILVTTNSESNYTIDDSQIIHPDLYINGAIAVHGIGSLLNYSVFGGGFLEDHQIPNQSPPDEPSSPGIDDNDDHKKPIMGNQSDHNMGFEKSNGRSCNISTPERILMKL</sequence>
<protein>
    <submittedName>
        <fullName evidence="4">FAS1 domain</fullName>
    </submittedName>
</protein>
<dbReference type="InterPro" id="IPR036378">
    <property type="entry name" value="FAS1_dom_sf"/>
</dbReference>
<dbReference type="SUPFAM" id="SSF82153">
    <property type="entry name" value="FAS1 domain"/>
    <property type="match status" value="1"/>
</dbReference>
<reference evidence="4 5" key="1">
    <citation type="journal article" date="2017" name="Mol. Plant">
        <title>The Genome of Medicinal Plant Macleaya cordata Provides New Insights into Benzylisoquinoline Alkaloids Metabolism.</title>
        <authorList>
            <person name="Liu X."/>
            <person name="Liu Y."/>
            <person name="Huang P."/>
            <person name="Ma Y."/>
            <person name="Qing Z."/>
            <person name="Tang Q."/>
            <person name="Cao H."/>
            <person name="Cheng P."/>
            <person name="Zheng Y."/>
            <person name="Yuan Z."/>
            <person name="Zhou Y."/>
            <person name="Liu J."/>
            <person name="Tang Z."/>
            <person name="Zhuo Y."/>
            <person name="Zhang Y."/>
            <person name="Yu L."/>
            <person name="Huang J."/>
            <person name="Yang P."/>
            <person name="Peng Q."/>
            <person name="Zhang J."/>
            <person name="Jiang W."/>
            <person name="Zhang Z."/>
            <person name="Lin K."/>
            <person name="Ro D.K."/>
            <person name="Chen X."/>
            <person name="Xiong X."/>
            <person name="Shang Y."/>
            <person name="Huang S."/>
            <person name="Zeng J."/>
        </authorList>
    </citation>
    <scope>NUCLEOTIDE SEQUENCE [LARGE SCALE GENOMIC DNA]</scope>
    <source>
        <strain evidence="5">cv. BLH2017</strain>
        <tissue evidence="4">Root</tissue>
    </source>
</reference>
<dbReference type="InParanoid" id="A0A200QHV7"/>
<dbReference type="SMART" id="SM00554">
    <property type="entry name" value="FAS1"/>
    <property type="match status" value="1"/>
</dbReference>
<keyword evidence="5" id="KW-1185">Reference proteome</keyword>
<dbReference type="PANTHER" id="PTHR33985">
    <property type="entry name" value="OS02G0491300 PROTEIN-RELATED"/>
    <property type="match status" value="1"/>
</dbReference>
<dbReference type="FunFam" id="2.30.180.10:FF:000046">
    <property type="entry name" value="Fasciclin-like arabinogalactan family protein"/>
    <property type="match status" value="1"/>
</dbReference>
<evidence type="ECO:0000259" key="3">
    <source>
        <dbReference type="PROSITE" id="PS50213"/>
    </source>
</evidence>
<dbReference type="PROSITE" id="PS50213">
    <property type="entry name" value="FAS1"/>
    <property type="match status" value="1"/>
</dbReference>
<name>A0A200QHV7_MACCD</name>
<dbReference type="Proteomes" id="UP000195402">
    <property type="component" value="Unassembled WGS sequence"/>
</dbReference>
<accession>A0A200QHV7</accession>
<feature type="domain" description="FAS1" evidence="3">
    <location>
        <begin position="23"/>
        <end position="150"/>
    </location>
</feature>
<dbReference type="InterPro" id="IPR052806">
    <property type="entry name" value="Fasciclin-like_AGP"/>
</dbReference>
<evidence type="ECO:0000313" key="4">
    <source>
        <dbReference type="EMBL" id="OVA10044.1"/>
    </source>
</evidence>
<dbReference type="EMBL" id="MVGT01002041">
    <property type="protein sequence ID" value="OVA10044.1"/>
    <property type="molecule type" value="Genomic_DNA"/>
</dbReference>
<gene>
    <name evidence="4" type="ORF">BVC80_1757g21</name>
</gene>
<dbReference type="PANTHER" id="PTHR33985:SF5">
    <property type="entry name" value="FASCICLIN-LIKE ARABINOGALACTAN FAMILY PROTEIN"/>
    <property type="match status" value="1"/>
</dbReference>
<dbReference type="OrthoDB" id="2015130at2759"/>
<comment type="similarity">
    <text evidence="1">Belongs to the fasciclin-like AGP family.</text>
</comment>
<dbReference type="Pfam" id="PF02469">
    <property type="entry name" value="Fasciclin"/>
    <property type="match status" value="1"/>
</dbReference>
<dbReference type="OMA" id="CHCVEFP"/>
<evidence type="ECO:0000256" key="1">
    <source>
        <dbReference type="ARBA" id="ARBA00007843"/>
    </source>
</evidence>
<feature type="region of interest" description="Disordered" evidence="2">
    <location>
        <begin position="162"/>
        <end position="212"/>
    </location>
</feature>
<proteinExistence type="inferred from homology"/>